<accession>A0A8C7KAW6</accession>
<organism evidence="1 2">
    <name type="scientific">Oncorhynchus kisutch</name>
    <name type="common">Coho salmon</name>
    <name type="synonym">Salmo kisutch</name>
    <dbReference type="NCBI Taxonomy" id="8019"/>
    <lineage>
        <taxon>Eukaryota</taxon>
        <taxon>Metazoa</taxon>
        <taxon>Chordata</taxon>
        <taxon>Craniata</taxon>
        <taxon>Vertebrata</taxon>
        <taxon>Euteleostomi</taxon>
        <taxon>Actinopterygii</taxon>
        <taxon>Neopterygii</taxon>
        <taxon>Teleostei</taxon>
        <taxon>Protacanthopterygii</taxon>
        <taxon>Salmoniformes</taxon>
        <taxon>Salmonidae</taxon>
        <taxon>Salmoninae</taxon>
        <taxon>Oncorhynchus</taxon>
    </lineage>
</organism>
<evidence type="ECO:0000313" key="1">
    <source>
        <dbReference type="Ensembl" id="ENSOKIP00005100442.1"/>
    </source>
</evidence>
<reference evidence="1" key="2">
    <citation type="submission" date="2025-09" db="UniProtKB">
        <authorList>
            <consortium name="Ensembl"/>
        </authorList>
    </citation>
    <scope>IDENTIFICATION</scope>
</reference>
<protein>
    <submittedName>
        <fullName evidence="1">Uncharacterized protein</fullName>
    </submittedName>
</protein>
<evidence type="ECO:0000313" key="2">
    <source>
        <dbReference type="Proteomes" id="UP000694557"/>
    </source>
</evidence>
<keyword evidence="2" id="KW-1185">Reference proteome</keyword>
<sequence>MFVFTPCVTLCRFICRTALLYLGQVAIVNENLFSTWHSGLGHSGLGHPGLGHSGLGHPGIGHPGLGHCGIGHPGIGHRGLDHRGIDHCGIGYHGIGYPGIGARYGLIQTPFWLCVISCFSAPLAESIADREAGGAEGGEEVFETSNLSVCPPLGRCWRSGRFSPSDSTFT</sequence>
<reference evidence="1" key="1">
    <citation type="submission" date="2025-08" db="UniProtKB">
        <authorList>
            <consortium name="Ensembl"/>
        </authorList>
    </citation>
    <scope>IDENTIFICATION</scope>
</reference>
<dbReference type="Proteomes" id="UP000694557">
    <property type="component" value="Unassembled WGS sequence"/>
</dbReference>
<dbReference type="AlphaFoldDB" id="A0A8C7KAW6"/>
<dbReference type="Ensembl" id="ENSOKIT00005107663.1">
    <property type="protein sequence ID" value="ENSOKIP00005100442.1"/>
    <property type="gene ID" value="ENSOKIG00005044271.1"/>
</dbReference>
<proteinExistence type="predicted"/>
<name>A0A8C7KAW6_ONCKI</name>